<keyword evidence="2" id="KW-1185">Reference proteome</keyword>
<evidence type="ECO:0000313" key="1">
    <source>
        <dbReference type="EMBL" id="GME92588.1"/>
    </source>
</evidence>
<reference evidence="1" key="1">
    <citation type="submission" date="2023-04" db="EMBL/GenBank/DDBJ databases">
        <title>Candida boidinii NBRC 1967.</title>
        <authorList>
            <person name="Ichikawa N."/>
            <person name="Sato H."/>
            <person name="Tonouchi N."/>
        </authorList>
    </citation>
    <scope>NUCLEOTIDE SEQUENCE</scope>
    <source>
        <strain evidence="1">NBRC 1967</strain>
    </source>
</reference>
<name>A0ACB5TRU0_CANBO</name>
<sequence>MVVKLIKKYKSNIGLFAPGWCYENFNRLEFNKIDSKFWLKGSSDDNNNDNNDSILNLISPHVSPVLKTSNEEFIFYTNFCTGEGKFFAINGLKIFNNNWINTNLQSDIPIEALNYNNTNTNNNNNNNKRFNIKINNESSYLGGNCIKICYNELINNNNNDSIFNSSKSVFLKLFEINKECMYRVISIKCTFKLPNSMDDNNNIGIFQLKVSFHIDLKKINKTHKIRSGFFIIPLITYNNHSKDWITIEEIFSLPLRNQREILILNNINIEFIKFLNKSSNSNLDNFTSNSENCRSRIYEEELAPSIIDDEDYEKLIDSDIYDDDDYDGEWVLVPEPSTFPPIDDITGLPLESTNINQRSTNKLTKREILIGEILIANSNNYPPAPMNNNNNNTTTTNNNNNLNTKPLILNWKLKDKIKQENIIQLHPIVKNPFDLISSSKNYYNYFNIDPINEIESITVYDNFMIMNWNCCNSNELNENEFGVLFWCIFINDNFIGTSHSSCYAITHKNNVNNVNKFKFNLRIDCIDKLGCTISGRTISLKFSI</sequence>
<comment type="caution">
    <text evidence="1">The sequence shown here is derived from an EMBL/GenBank/DDBJ whole genome shotgun (WGS) entry which is preliminary data.</text>
</comment>
<evidence type="ECO:0000313" key="2">
    <source>
        <dbReference type="Proteomes" id="UP001165101"/>
    </source>
</evidence>
<protein>
    <submittedName>
        <fullName evidence="1">Unnamed protein product</fullName>
    </submittedName>
</protein>
<accession>A0ACB5TRU0</accession>
<organism evidence="1 2">
    <name type="scientific">Candida boidinii</name>
    <name type="common">Yeast</name>
    <dbReference type="NCBI Taxonomy" id="5477"/>
    <lineage>
        <taxon>Eukaryota</taxon>
        <taxon>Fungi</taxon>
        <taxon>Dikarya</taxon>
        <taxon>Ascomycota</taxon>
        <taxon>Saccharomycotina</taxon>
        <taxon>Pichiomycetes</taxon>
        <taxon>Pichiales</taxon>
        <taxon>Pichiaceae</taxon>
        <taxon>Ogataea</taxon>
        <taxon>Ogataea/Candida clade</taxon>
    </lineage>
</organism>
<proteinExistence type="predicted"/>
<dbReference type="Proteomes" id="UP001165101">
    <property type="component" value="Unassembled WGS sequence"/>
</dbReference>
<dbReference type="EMBL" id="BSXV01001365">
    <property type="protein sequence ID" value="GME92588.1"/>
    <property type="molecule type" value="Genomic_DNA"/>
</dbReference>
<gene>
    <name evidence="1" type="ORF">Cboi01_000280600</name>
</gene>